<dbReference type="CDD" id="cd04301">
    <property type="entry name" value="NAT_SF"/>
    <property type="match status" value="1"/>
</dbReference>
<keyword evidence="3" id="KW-1185">Reference proteome</keyword>
<dbReference type="RefSeq" id="WP_218102643.1">
    <property type="nucleotide sequence ID" value="NZ_CAJVCE010000030.1"/>
</dbReference>
<dbReference type="EC" id="2.3.1.189" evidence="2"/>
<dbReference type="Pfam" id="PF00583">
    <property type="entry name" value="Acetyltransf_1"/>
    <property type="match status" value="1"/>
</dbReference>
<keyword evidence="2" id="KW-0012">Acyltransferase</keyword>
<dbReference type="GO" id="GO:0035447">
    <property type="term" value="F:mycothiol synthase activity"/>
    <property type="evidence" value="ECO:0007669"/>
    <property type="project" value="UniProtKB-EC"/>
</dbReference>
<evidence type="ECO:0000313" key="2">
    <source>
        <dbReference type="EMBL" id="CAG7656504.1"/>
    </source>
</evidence>
<dbReference type="InterPro" id="IPR050276">
    <property type="entry name" value="MshD_Acetyltransferase"/>
</dbReference>
<organism evidence="2 3">
    <name type="scientific">Paenibacillus allorhizosphaerae</name>
    <dbReference type="NCBI Taxonomy" id="2849866"/>
    <lineage>
        <taxon>Bacteria</taxon>
        <taxon>Bacillati</taxon>
        <taxon>Bacillota</taxon>
        <taxon>Bacilli</taxon>
        <taxon>Bacillales</taxon>
        <taxon>Paenibacillaceae</taxon>
        <taxon>Paenibacillus</taxon>
    </lineage>
</organism>
<dbReference type="Proteomes" id="UP000730618">
    <property type="component" value="Unassembled WGS sequence"/>
</dbReference>
<comment type="caution">
    <text evidence="2">The sequence shown here is derived from an EMBL/GenBank/DDBJ whole genome shotgun (WGS) entry which is preliminary data.</text>
</comment>
<keyword evidence="2" id="KW-0808">Transferase</keyword>
<dbReference type="PANTHER" id="PTHR43617">
    <property type="entry name" value="L-AMINO ACID N-ACETYLTRANSFERASE"/>
    <property type="match status" value="1"/>
</dbReference>
<dbReference type="EMBL" id="CAJVCE010000030">
    <property type="protein sequence ID" value="CAG7656504.1"/>
    <property type="molecule type" value="Genomic_DNA"/>
</dbReference>
<accession>A0ABN7TZ28</accession>
<dbReference type="PROSITE" id="PS51186">
    <property type="entry name" value="GNAT"/>
    <property type="match status" value="1"/>
</dbReference>
<evidence type="ECO:0000313" key="3">
    <source>
        <dbReference type="Proteomes" id="UP000730618"/>
    </source>
</evidence>
<sequence>MLIRVLNPEDAEVYRTLRLRSLKEHPHAFLTTYDMEKERPLEVTKQRLQATADQFTLGCFTSENELAGMVTFVRETHPKLKHKGNIYAMYVAPKYRGNKAGSAMLRELIERAGRCDGLEQLNLTVMSDNAAAKRLYESIGFEVYGTERHALQLDGRYWDEDLMALKLRAH</sequence>
<name>A0ABN7TZ28_9BACL</name>
<proteinExistence type="predicted"/>
<feature type="domain" description="N-acetyltransferase" evidence="1">
    <location>
        <begin position="1"/>
        <end position="168"/>
    </location>
</feature>
<dbReference type="PANTHER" id="PTHR43617:SF33">
    <property type="entry name" value="SPORE COAT POLYSACCHARIDE BIOSYNTHESIS PROTEIN SPSD"/>
    <property type="match status" value="1"/>
</dbReference>
<gene>
    <name evidence="2" type="primary">mshD_2</name>
    <name evidence="2" type="ORF">PAECIP111802_06431</name>
</gene>
<dbReference type="InterPro" id="IPR000182">
    <property type="entry name" value="GNAT_dom"/>
</dbReference>
<reference evidence="2 3" key="1">
    <citation type="submission" date="2021-06" db="EMBL/GenBank/DDBJ databases">
        <authorList>
            <person name="Criscuolo A."/>
        </authorList>
    </citation>
    <scope>NUCLEOTIDE SEQUENCE [LARGE SCALE GENOMIC DNA]</scope>
    <source>
        <strain evidence="3">CIP 111802</strain>
    </source>
</reference>
<protein>
    <submittedName>
        <fullName evidence="2">Mycothiol acetyltransferase</fullName>
        <ecNumber evidence="2">2.3.1.189</ecNumber>
    </submittedName>
</protein>
<evidence type="ECO:0000259" key="1">
    <source>
        <dbReference type="PROSITE" id="PS51186"/>
    </source>
</evidence>